<feature type="transmembrane region" description="Helical" evidence="5">
    <location>
        <begin position="63"/>
        <end position="81"/>
    </location>
</feature>
<dbReference type="Pfam" id="PF04932">
    <property type="entry name" value="Wzy_C"/>
    <property type="match status" value="1"/>
</dbReference>
<dbReference type="EMBL" id="AEDR01000016">
    <property type="protein sequence ID" value="EFL56727.1"/>
    <property type="molecule type" value="Genomic_DNA"/>
</dbReference>
<dbReference type="GO" id="GO:0016020">
    <property type="term" value="C:membrane"/>
    <property type="evidence" value="ECO:0007669"/>
    <property type="project" value="UniProtKB-SubCell"/>
</dbReference>
<feature type="transmembrane region" description="Helical" evidence="5">
    <location>
        <begin position="387"/>
        <end position="405"/>
    </location>
</feature>
<feature type="transmembrane region" description="Helical" evidence="5">
    <location>
        <begin position="93"/>
        <end position="108"/>
    </location>
</feature>
<feature type="domain" description="O-antigen ligase-related" evidence="6">
    <location>
        <begin position="199"/>
        <end position="366"/>
    </location>
</feature>
<sequence length="436" mass="49306">MNNSGVLKIDTIVSILLGIYSFFLLLSSSNAGYSISLALLIVGEIVYYWKYRNFKRIGNISKTILLILGIFFLTLLISAYYHGGPNIHDTWKYIYWALPCIPLFFGYIKDKSELAFFTGSSLALIALSIKGWIQIKSIFMGNMIGNGRITSTFVNPNDFGQIVEFALPIAILACRWSFYKWKSEKKICYKYSLIFQILTIVISVIPFLGAQSRGATLGFCIGGCIVGLFYGIKYWKIFNYRTLIVLLSIICLGFGLYSANIVAKHDVGGQKLSKSVNIDNNLSKTIERMTGLPSRSYDGERILLWKSSYNMWQDYPMLGVGWSNWQYMYQNHYIFDEAKERDLPMPHNNIAYFFSTTGVVGGIGYLIFTIGLFVYIIKEFNKNPESCLLPSFLWALVSTTIHGQVDSGIVNKYAMHILFGFLGIVVASLSKVKNID</sequence>
<accession>E1L4M2</accession>
<proteinExistence type="predicted"/>
<gene>
    <name evidence="7" type="ORF">HMPREF9321_0785</name>
</gene>
<dbReference type="eggNOG" id="COG3307">
    <property type="taxonomic scope" value="Bacteria"/>
</dbReference>
<feature type="transmembrane region" description="Helical" evidence="5">
    <location>
        <begin position="411"/>
        <end position="430"/>
    </location>
</feature>
<dbReference type="RefSeq" id="WP_005375956.1">
    <property type="nucleotide sequence ID" value="NZ_AEDR01000016.1"/>
</dbReference>
<dbReference type="InterPro" id="IPR007016">
    <property type="entry name" value="O-antigen_ligase-rel_domated"/>
</dbReference>
<organism evidence="7 8">
    <name type="scientific">Veillonella atypica ACS-049-V-Sch6</name>
    <dbReference type="NCBI Taxonomy" id="866776"/>
    <lineage>
        <taxon>Bacteria</taxon>
        <taxon>Bacillati</taxon>
        <taxon>Bacillota</taxon>
        <taxon>Negativicutes</taxon>
        <taxon>Veillonellales</taxon>
        <taxon>Veillonellaceae</taxon>
        <taxon>Veillonella</taxon>
    </lineage>
</organism>
<comment type="caution">
    <text evidence="7">The sequence shown here is derived from an EMBL/GenBank/DDBJ whole genome shotgun (WGS) entry which is preliminary data.</text>
</comment>
<evidence type="ECO:0000259" key="6">
    <source>
        <dbReference type="Pfam" id="PF04932"/>
    </source>
</evidence>
<keyword evidence="4 5" id="KW-0472">Membrane</keyword>
<dbReference type="PANTHER" id="PTHR37422">
    <property type="entry name" value="TEICHURONIC ACID BIOSYNTHESIS PROTEIN TUAE"/>
    <property type="match status" value="1"/>
</dbReference>
<keyword evidence="2 5" id="KW-0812">Transmembrane</keyword>
<keyword evidence="3 5" id="KW-1133">Transmembrane helix</keyword>
<protein>
    <submittedName>
        <fullName evidence="7">O-antigen polymerase</fullName>
    </submittedName>
</protein>
<dbReference type="Proteomes" id="UP000004211">
    <property type="component" value="Unassembled WGS sequence"/>
</dbReference>
<name>E1L4M2_9FIRM</name>
<evidence type="ECO:0000256" key="2">
    <source>
        <dbReference type="ARBA" id="ARBA00022692"/>
    </source>
</evidence>
<evidence type="ECO:0000256" key="1">
    <source>
        <dbReference type="ARBA" id="ARBA00004141"/>
    </source>
</evidence>
<feature type="transmembrane region" description="Helical" evidence="5">
    <location>
        <begin position="191"/>
        <end position="209"/>
    </location>
</feature>
<dbReference type="AlphaFoldDB" id="E1L4M2"/>
<evidence type="ECO:0000256" key="5">
    <source>
        <dbReference type="SAM" id="Phobius"/>
    </source>
</evidence>
<feature type="transmembrane region" description="Helical" evidence="5">
    <location>
        <begin position="159"/>
        <end position="179"/>
    </location>
</feature>
<feature type="transmembrane region" description="Helical" evidence="5">
    <location>
        <begin position="215"/>
        <end position="232"/>
    </location>
</feature>
<evidence type="ECO:0000256" key="4">
    <source>
        <dbReference type="ARBA" id="ARBA00023136"/>
    </source>
</evidence>
<evidence type="ECO:0000313" key="7">
    <source>
        <dbReference type="EMBL" id="EFL56727.1"/>
    </source>
</evidence>
<dbReference type="PANTHER" id="PTHR37422:SF13">
    <property type="entry name" value="LIPOPOLYSACCHARIDE BIOSYNTHESIS PROTEIN PA4999-RELATED"/>
    <property type="match status" value="1"/>
</dbReference>
<feature type="transmembrane region" description="Helical" evidence="5">
    <location>
        <begin position="115"/>
        <end position="133"/>
    </location>
</feature>
<reference evidence="7 8" key="1">
    <citation type="submission" date="2010-08" db="EMBL/GenBank/DDBJ databases">
        <authorList>
            <person name="Durkin A.S."/>
            <person name="Madupu R."/>
            <person name="Torralba M."/>
            <person name="Gillis M."/>
            <person name="Methe B."/>
            <person name="Sutton G."/>
            <person name="Nelson K.E."/>
        </authorList>
    </citation>
    <scope>NUCLEOTIDE SEQUENCE [LARGE SCALE GENOMIC DNA]</scope>
    <source>
        <strain evidence="7 8">ACS-049-V-Sch6</strain>
    </source>
</reference>
<feature type="transmembrane region" description="Helical" evidence="5">
    <location>
        <begin position="32"/>
        <end position="51"/>
    </location>
</feature>
<feature type="transmembrane region" description="Helical" evidence="5">
    <location>
        <begin position="7"/>
        <end position="26"/>
    </location>
</feature>
<evidence type="ECO:0000256" key="3">
    <source>
        <dbReference type="ARBA" id="ARBA00022989"/>
    </source>
</evidence>
<comment type="subcellular location">
    <subcellularLocation>
        <location evidence="1">Membrane</location>
        <topology evidence="1">Multi-pass membrane protein</topology>
    </subcellularLocation>
</comment>
<dbReference type="InterPro" id="IPR051533">
    <property type="entry name" value="WaaL-like"/>
</dbReference>
<feature type="transmembrane region" description="Helical" evidence="5">
    <location>
        <begin position="244"/>
        <end position="263"/>
    </location>
</feature>
<evidence type="ECO:0000313" key="8">
    <source>
        <dbReference type="Proteomes" id="UP000004211"/>
    </source>
</evidence>
<feature type="transmembrane region" description="Helical" evidence="5">
    <location>
        <begin position="350"/>
        <end position="375"/>
    </location>
</feature>